<feature type="compositionally biased region" description="Low complexity" evidence="8">
    <location>
        <begin position="133"/>
        <end position="146"/>
    </location>
</feature>
<evidence type="ECO:0000256" key="4">
    <source>
        <dbReference type="ARBA" id="ARBA00022692"/>
    </source>
</evidence>
<evidence type="ECO:0000256" key="9">
    <source>
        <dbReference type="SAM" id="Phobius"/>
    </source>
</evidence>
<keyword evidence="11" id="KW-1185">Reference proteome</keyword>
<proteinExistence type="inferred from homology"/>
<feature type="transmembrane region" description="Helical" evidence="9">
    <location>
        <begin position="42"/>
        <end position="68"/>
    </location>
</feature>
<sequence length="170" mass="17166">MRVLKSTSSSTTAAVAIPESAAPGGGGTAVGPRSEWRSPMPYVFGGVAAMMGLIAFGLLILACSYWNLNGSGSDEDEGVKGAKKTGSKQVCGEQFVVILAGDDRPTCLATPAAAARGCACSSGSDEKGGGGKAAAMADRAAASAGENKQQGEEEARQRHHHELHLQASSS</sequence>
<evidence type="ECO:0000256" key="1">
    <source>
        <dbReference type="ARBA" id="ARBA00004167"/>
    </source>
</evidence>
<keyword evidence="6 9" id="KW-1133">Transmembrane helix</keyword>
<dbReference type="GO" id="GO:0080143">
    <property type="term" value="P:regulation of amino acid export"/>
    <property type="evidence" value="ECO:0007669"/>
    <property type="project" value="InterPro"/>
</dbReference>
<dbReference type="PANTHER" id="PTHR33228:SF77">
    <property type="entry name" value="PROTEIN GLUTAMINE DUMPER 2"/>
    <property type="match status" value="1"/>
</dbReference>
<dbReference type="AlphaFoldDB" id="A0A7N0U8E6"/>
<evidence type="ECO:0000256" key="6">
    <source>
        <dbReference type="ARBA" id="ARBA00022989"/>
    </source>
</evidence>
<dbReference type="Gramene" id="Kaladp0058s0017.1.v1.1">
    <property type="protein sequence ID" value="Kaladp0058s0017.1.v1.1.CDS.1"/>
    <property type="gene ID" value="Kaladp0058s0017.v1.1"/>
</dbReference>
<dbReference type="GO" id="GO:0016020">
    <property type="term" value="C:membrane"/>
    <property type="evidence" value="ECO:0007669"/>
    <property type="project" value="UniProtKB-SubCell"/>
</dbReference>
<reference evidence="10" key="1">
    <citation type="submission" date="2021-01" db="UniProtKB">
        <authorList>
            <consortium name="EnsemblPlants"/>
        </authorList>
    </citation>
    <scope>IDENTIFICATION</scope>
</reference>
<accession>A0A7N0U8E6</accession>
<evidence type="ECO:0000256" key="2">
    <source>
        <dbReference type="ARBA" id="ARBA00009977"/>
    </source>
</evidence>
<evidence type="ECO:0000313" key="11">
    <source>
        <dbReference type="Proteomes" id="UP000594263"/>
    </source>
</evidence>
<keyword evidence="4 9" id="KW-0812">Transmembrane</keyword>
<evidence type="ECO:0000256" key="3">
    <source>
        <dbReference type="ARBA" id="ARBA00022448"/>
    </source>
</evidence>
<organism evidence="10 11">
    <name type="scientific">Kalanchoe fedtschenkoi</name>
    <name type="common">Lavender scallops</name>
    <name type="synonym">South American air plant</name>
    <dbReference type="NCBI Taxonomy" id="63787"/>
    <lineage>
        <taxon>Eukaryota</taxon>
        <taxon>Viridiplantae</taxon>
        <taxon>Streptophyta</taxon>
        <taxon>Embryophyta</taxon>
        <taxon>Tracheophyta</taxon>
        <taxon>Spermatophyta</taxon>
        <taxon>Magnoliopsida</taxon>
        <taxon>eudicotyledons</taxon>
        <taxon>Gunneridae</taxon>
        <taxon>Pentapetalae</taxon>
        <taxon>Saxifragales</taxon>
        <taxon>Crassulaceae</taxon>
        <taxon>Kalanchoe</taxon>
    </lineage>
</organism>
<keyword evidence="3" id="KW-0813">Transport</keyword>
<dbReference type="PANTHER" id="PTHR33228">
    <property type="entry name" value="PROTEIN GLUTAMINE DUMPER 4-RELATED"/>
    <property type="match status" value="1"/>
</dbReference>
<keyword evidence="7 9" id="KW-0472">Membrane</keyword>
<evidence type="ECO:0000313" key="10">
    <source>
        <dbReference type="EnsemblPlants" id="Kaladp0058s0017.1.v1.1.CDS.1"/>
    </source>
</evidence>
<dbReference type="Proteomes" id="UP000594263">
    <property type="component" value="Unplaced"/>
</dbReference>
<evidence type="ECO:0000256" key="7">
    <source>
        <dbReference type="ARBA" id="ARBA00023136"/>
    </source>
</evidence>
<protein>
    <submittedName>
        <fullName evidence="10">Uncharacterized protein</fullName>
    </submittedName>
</protein>
<dbReference type="InterPro" id="IPR040359">
    <property type="entry name" value="GDU"/>
</dbReference>
<keyword evidence="5" id="KW-0029">Amino-acid transport</keyword>
<dbReference type="GO" id="GO:0006865">
    <property type="term" value="P:amino acid transport"/>
    <property type="evidence" value="ECO:0007669"/>
    <property type="project" value="UniProtKB-KW"/>
</dbReference>
<comment type="similarity">
    <text evidence="2">Belongs to the GLUTAMINE DUMPER 1 (TC 9.B.60) family.</text>
</comment>
<feature type="region of interest" description="Disordered" evidence="8">
    <location>
        <begin position="118"/>
        <end position="170"/>
    </location>
</feature>
<name>A0A7N0U8E6_KALFE</name>
<evidence type="ECO:0000256" key="5">
    <source>
        <dbReference type="ARBA" id="ARBA00022970"/>
    </source>
</evidence>
<dbReference type="EnsemblPlants" id="Kaladp0058s0017.1.v1.1">
    <property type="protein sequence ID" value="Kaladp0058s0017.1.v1.1.CDS.1"/>
    <property type="gene ID" value="Kaladp0058s0017.v1.1"/>
</dbReference>
<comment type="subcellular location">
    <subcellularLocation>
        <location evidence="1">Membrane</location>
        <topology evidence="1">Single-pass membrane protein</topology>
    </subcellularLocation>
</comment>
<evidence type="ECO:0000256" key="8">
    <source>
        <dbReference type="SAM" id="MobiDB-lite"/>
    </source>
</evidence>